<sequence>MAYWLIGKENVQLLDKMVSLLRQSVCICYFMPSFVCLFFHFESMYLGRLMLQNGSTFCHSSNCKL</sequence>
<reference evidence="1" key="1">
    <citation type="submission" date="2014-09" db="EMBL/GenBank/DDBJ databases">
        <authorList>
            <person name="Magalhaes I.L.F."/>
            <person name="Oliveira U."/>
            <person name="Santos F.R."/>
            <person name="Vidigal T.H.D.A."/>
            <person name="Brescovit A.D."/>
            <person name="Santos A.J."/>
        </authorList>
    </citation>
    <scope>NUCLEOTIDE SEQUENCE</scope>
    <source>
        <tissue evidence="1">Shoot tissue taken approximately 20 cm above the soil surface</tissue>
    </source>
</reference>
<organism evidence="1">
    <name type="scientific">Arundo donax</name>
    <name type="common">Giant reed</name>
    <name type="synonym">Donax arundinaceus</name>
    <dbReference type="NCBI Taxonomy" id="35708"/>
    <lineage>
        <taxon>Eukaryota</taxon>
        <taxon>Viridiplantae</taxon>
        <taxon>Streptophyta</taxon>
        <taxon>Embryophyta</taxon>
        <taxon>Tracheophyta</taxon>
        <taxon>Spermatophyta</taxon>
        <taxon>Magnoliopsida</taxon>
        <taxon>Liliopsida</taxon>
        <taxon>Poales</taxon>
        <taxon>Poaceae</taxon>
        <taxon>PACMAD clade</taxon>
        <taxon>Arundinoideae</taxon>
        <taxon>Arundineae</taxon>
        <taxon>Arundo</taxon>
    </lineage>
</organism>
<evidence type="ECO:0000313" key="1">
    <source>
        <dbReference type="EMBL" id="JAE06082.1"/>
    </source>
</evidence>
<name>A0A0A9QYE7_ARUDO</name>
<reference evidence="1" key="2">
    <citation type="journal article" date="2015" name="Data Brief">
        <title>Shoot transcriptome of the giant reed, Arundo donax.</title>
        <authorList>
            <person name="Barrero R.A."/>
            <person name="Guerrero F.D."/>
            <person name="Moolhuijzen P."/>
            <person name="Goolsby J.A."/>
            <person name="Tidwell J."/>
            <person name="Bellgard S.E."/>
            <person name="Bellgard M.I."/>
        </authorList>
    </citation>
    <scope>NUCLEOTIDE SEQUENCE</scope>
    <source>
        <tissue evidence="1">Shoot tissue taken approximately 20 cm above the soil surface</tissue>
    </source>
</reference>
<protein>
    <submittedName>
        <fullName evidence="1">Uncharacterized protein</fullName>
    </submittedName>
</protein>
<accession>A0A0A9QYE7</accession>
<dbReference type="AlphaFoldDB" id="A0A0A9QYE7"/>
<proteinExistence type="predicted"/>
<dbReference type="EMBL" id="GBRH01191814">
    <property type="protein sequence ID" value="JAE06082.1"/>
    <property type="molecule type" value="Transcribed_RNA"/>
</dbReference>